<sequence length="100" mass="11167">MTFQSAVLLDECLADHSNLIRADLRDNPGIGWIFLINSLVDLFEGLVLVFLPTWAGIHERATNQNNDGNHGRLSDRLHEASMRINSKACRTACHSFCGED</sequence>
<keyword evidence="1" id="KW-0812">Transmembrane</keyword>
<proteinExistence type="predicted"/>
<accession>A0A016TKH1</accession>
<dbReference type="EMBL" id="JARK01001429">
    <property type="protein sequence ID" value="EYC03484.1"/>
    <property type="molecule type" value="Genomic_DNA"/>
</dbReference>
<keyword evidence="1" id="KW-0472">Membrane</keyword>
<comment type="caution">
    <text evidence="2">The sequence shown here is derived from an EMBL/GenBank/DDBJ whole genome shotgun (WGS) entry which is preliminary data.</text>
</comment>
<name>A0A016TKH1_9BILA</name>
<evidence type="ECO:0000313" key="2">
    <source>
        <dbReference type="EMBL" id="EYC03484.1"/>
    </source>
</evidence>
<keyword evidence="3" id="KW-1185">Reference proteome</keyword>
<dbReference type="AlphaFoldDB" id="A0A016TKH1"/>
<dbReference type="Proteomes" id="UP000024635">
    <property type="component" value="Unassembled WGS sequence"/>
</dbReference>
<dbReference type="OrthoDB" id="10034042at2759"/>
<evidence type="ECO:0000256" key="1">
    <source>
        <dbReference type="SAM" id="Phobius"/>
    </source>
</evidence>
<reference evidence="3" key="1">
    <citation type="journal article" date="2015" name="Nat. Genet.">
        <title>The genome and transcriptome of the zoonotic hookworm Ancylostoma ceylanicum identify infection-specific gene families.</title>
        <authorList>
            <person name="Schwarz E.M."/>
            <person name="Hu Y."/>
            <person name="Antoshechkin I."/>
            <person name="Miller M.M."/>
            <person name="Sternberg P.W."/>
            <person name="Aroian R.V."/>
        </authorList>
    </citation>
    <scope>NUCLEOTIDE SEQUENCE</scope>
    <source>
        <strain evidence="3">HY135</strain>
    </source>
</reference>
<feature type="transmembrane region" description="Helical" evidence="1">
    <location>
        <begin position="30"/>
        <end position="51"/>
    </location>
</feature>
<protein>
    <submittedName>
        <fullName evidence="2">Uncharacterized protein</fullName>
    </submittedName>
</protein>
<organism evidence="2 3">
    <name type="scientific">Ancylostoma ceylanicum</name>
    <dbReference type="NCBI Taxonomy" id="53326"/>
    <lineage>
        <taxon>Eukaryota</taxon>
        <taxon>Metazoa</taxon>
        <taxon>Ecdysozoa</taxon>
        <taxon>Nematoda</taxon>
        <taxon>Chromadorea</taxon>
        <taxon>Rhabditida</taxon>
        <taxon>Rhabditina</taxon>
        <taxon>Rhabditomorpha</taxon>
        <taxon>Strongyloidea</taxon>
        <taxon>Ancylostomatidae</taxon>
        <taxon>Ancylostomatinae</taxon>
        <taxon>Ancylostoma</taxon>
    </lineage>
</organism>
<keyword evidence="1" id="KW-1133">Transmembrane helix</keyword>
<gene>
    <name evidence="2" type="primary">Acey_s0093.g2614</name>
    <name evidence="2" type="ORF">Y032_0093g2614</name>
</gene>
<evidence type="ECO:0000313" key="3">
    <source>
        <dbReference type="Proteomes" id="UP000024635"/>
    </source>
</evidence>